<dbReference type="RefSeq" id="WP_109835956.1">
    <property type="nucleotide sequence ID" value="NZ_QGKM01000004.1"/>
</dbReference>
<comment type="caution">
    <text evidence="1">The sequence shown here is derived from an EMBL/GenBank/DDBJ whole genome shotgun (WGS) entry which is preliminary data.</text>
</comment>
<evidence type="ECO:0000313" key="2">
    <source>
        <dbReference type="Proteomes" id="UP000245539"/>
    </source>
</evidence>
<dbReference type="InterPro" id="IPR024453">
    <property type="entry name" value="Peptidase_C92"/>
</dbReference>
<dbReference type="Pfam" id="PF05708">
    <property type="entry name" value="Peptidase_C92"/>
    <property type="match status" value="1"/>
</dbReference>
<sequence>MNLLTQIYNNTLKIFGDLKVYKFPFFLLYDPGSYLIKGDETREIMKTLQPGDIVVRGYKNYLDGYFIPGFFSHVGLYLGDVPNEDNITLLPSVKSQFYAEGEQIVVHAMAEGVFMEDLLNFCRCDYLLILRSSKITQDNVNEIYNRALMTLGTPYDFRFDFSQYNNMSCTEFVYVCLEEIMQEEGVRLRDRRAPFTKRPTLIPDDFIDSDLELIWASQGIPEGKISEIKSADVTN</sequence>
<dbReference type="Proteomes" id="UP000245539">
    <property type="component" value="Unassembled WGS sequence"/>
</dbReference>
<evidence type="ECO:0008006" key="3">
    <source>
        <dbReference type="Google" id="ProtNLM"/>
    </source>
</evidence>
<proteinExistence type="predicted"/>
<dbReference type="SUPFAM" id="SSF54001">
    <property type="entry name" value="Cysteine proteinases"/>
    <property type="match status" value="1"/>
</dbReference>
<organism evidence="1 2">
    <name type="scientific">Leucothrix pacifica</name>
    <dbReference type="NCBI Taxonomy" id="1247513"/>
    <lineage>
        <taxon>Bacteria</taxon>
        <taxon>Pseudomonadati</taxon>
        <taxon>Pseudomonadota</taxon>
        <taxon>Gammaproteobacteria</taxon>
        <taxon>Thiotrichales</taxon>
        <taxon>Thiotrichaceae</taxon>
        <taxon>Leucothrix</taxon>
    </lineage>
</organism>
<name>A0A317CUZ1_9GAMM</name>
<dbReference type="Gene3D" id="3.90.1720.10">
    <property type="entry name" value="endopeptidase domain like (from Nostoc punctiforme)"/>
    <property type="match status" value="1"/>
</dbReference>
<accession>A0A317CUZ1</accession>
<protein>
    <recommendedName>
        <fullName evidence="3">Permuted papain-like amidase YaeF/Yiix C92 family enzyme</fullName>
    </recommendedName>
</protein>
<evidence type="ECO:0000313" key="1">
    <source>
        <dbReference type="EMBL" id="PWR00311.1"/>
    </source>
</evidence>
<dbReference type="OrthoDB" id="195541at2"/>
<dbReference type="AlphaFoldDB" id="A0A317CUZ1"/>
<dbReference type="InterPro" id="IPR038765">
    <property type="entry name" value="Papain-like_cys_pep_sf"/>
</dbReference>
<reference evidence="1 2" key="1">
    <citation type="submission" date="2018-05" db="EMBL/GenBank/DDBJ databases">
        <title>Leucothrix arctica sp. nov., isolated from Arctic seawater.</title>
        <authorList>
            <person name="Choi A."/>
            <person name="Baek K."/>
        </authorList>
    </citation>
    <scope>NUCLEOTIDE SEQUENCE [LARGE SCALE GENOMIC DNA]</scope>
    <source>
        <strain evidence="1 2">JCM 18388</strain>
    </source>
</reference>
<keyword evidence="2" id="KW-1185">Reference proteome</keyword>
<gene>
    <name evidence="1" type="ORF">DKW60_01790</name>
</gene>
<dbReference type="EMBL" id="QGKM01000004">
    <property type="protein sequence ID" value="PWR00311.1"/>
    <property type="molecule type" value="Genomic_DNA"/>
</dbReference>